<dbReference type="RefSeq" id="WP_078740997.1">
    <property type="nucleotide sequence ID" value="NZ_MSDF01000021.1"/>
</dbReference>
<dbReference type="AlphaFoldDB" id="A0A1T2YJS6"/>
<protein>
    <submittedName>
        <fullName evidence="1">Phage tail protein</fullName>
    </submittedName>
</protein>
<dbReference type="Pfam" id="PF04985">
    <property type="entry name" value="Phage_tube"/>
    <property type="match status" value="1"/>
</dbReference>
<gene>
    <name evidence="1" type="ORF">BFW87_17440</name>
</gene>
<evidence type="ECO:0000313" key="2">
    <source>
        <dbReference type="Proteomes" id="UP000190965"/>
    </source>
</evidence>
<organism evidence="1 2">
    <name type="scientific">Pseudomonas fluorescens</name>
    <dbReference type="NCBI Taxonomy" id="294"/>
    <lineage>
        <taxon>Bacteria</taxon>
        <taxon>Pseudomonadati</taxon>
        <taxon>Pseudomonadota</taxon>
        <taxon>Gammaproteobacteria</taxon>
        <taxon>Pseudomonadales</taxon>
        <taxon>Pseudomonadaceae</taxon>
        <taxon>Pseudomonas</taxon>
    </lineage>
</organism>
<dbReference type="OrthoDB" id="6942578at2"/>
<accession>A0A1T2YJS6</accession>
<comment type="caution">
    <text evidence="1">The sequence shown here is derived from an EMBL/GenBank/DDBJ whole genome shotgun (WGS) entry which is preliminary data.</text>
</comment>
<dbReference type="InterPro" id="IPR006498">
    <property type="entry name" value="Tail_tube"/>
</dbReference>
<proteinExistence type="predicted"/>
<name>A0A1T2YJS6_PSEFL</name>
<dbReference type="EMBL" id="MSDF01000021">
    <property type="protein sequence ID" value="OPA92395.1"/>
    <property type="molecule type" value="Genomic_DNA"/>
</dbReference>
<dbReference type="Proteomes" id="UP000190965">
    <property type="component" value="Unassembled WGS sequence"/>
</dbReference>
<reference evidence="1 2" key="1">
    <citation type="submission" date="2016-12" db="EMBL/GenBank/DDBJ databases">
        <title>Draft genome sequences of seven strains of Pseudomonas fluorescens that produce 4-formylaminooxyvinylglycine.</title>
        <authorList>
            <person name="Okrent R.A."/>
            <person name="Manning V.A."/>
            <person name="Trippe K.M."/>
        </authorList>
    </citation>
    <scope>NUCLEOTIDE SEQUENCE [LARGE SCALE GENOMIC DNA]</scope>
    <source>
        <strain evidence="1 2">P5A</strain>
    </source>
</reference>
<sequence length="168" mass="18374">MFTNRVRQAIAATLQGLPLSATVEEFTPPIIDFEMEPMTGGRFIAEEMAKSGKVLNATLMLQGVGPEIMLALGVRQGEDILLNVREAGQDQDGKTYFTYHTVGGKLKTLTETKLKMGDKATTTLALSCRTYSRLENGIPVIDIDVRTQKFVLNGVDILGDARRAVLMP</sequence>
<evidence type="ECO:0000313" key="1">
    <source>
        <dbReference type="EMBL" id="OPA92395.1"/>
    </source>
</evidence>